<proteinExistence type="predicted"/>
<dbReference type="EMBL" id="CALLCH030000016">
    <property type="protein sequence ID" value="CAI4217553.1"/>
    <property type="molecule type" value="Genomic_DNA"/>
</dbReference>
<dbReference type="Proteomes" id="UP000838763">
    <property type="component" value="Unassembled WGS sequence"/>
</dbReference>
<gene>
    <name evidence="2" type="ORF">PPNO1_LOCUS7160</name>
</gene>
<dbReference type="OrthoDB" id="3521097at2759"/>
<evidence type="ECO:0000313" key="2">
    <source>
        <dbReference type="EMBL" id="CAI4217553.1"/>
    </source>
</evidence>
<dbReference type="PANTHER" id="PTHR38166">
    <property type="entry name" value="C2H2-TYPE DOMAIN-CONTAINING PROTEIN-RELATED"/>
    <property type="match status" value="1"/>
</dbReference>
<name>A0A9P1H8P8_9PEZI</name>
<sequence length="535" mass="57909">MDFKHPTAKKPLPYEDDLHSYVPTASNPPTSTRSNRAPIVAAPDPRYEKLQHSYVPTPSNPPTSTWSSRAPIVAAPDPREADQENDSKKFACPFYKLDPVTHFSCLTRQDLSQTNHVRQHLNRSHVASQQCPTCHITFEKTADWNRHVRGRGCEPPAAGTSYTNMTADQSDKISRLPRNYNAKERWYMMWDVLFPGMPRPPSPYVDDIRVECTRGPLIDFFKANGLSRLLEGARQAQSPGEEAILLAELIVTFMQNQINHHVPVGTLPAPPAAVAPALVMESSPPEPHDRLDNPPLDGDVVPMGLDPPNQSFDGDAVIVSLDSHNPGIGEDTTPFQITQNFQGTQASQSAPTFLPPPMMSGAQSAGWANTMASGNMNLGQVPNTTLASSQFAFPSYDYRETIFQDSWNERLAPVSSSSPGTLLSTEHMAAPAAAGVMDSAGDLFSPTAGFGENSFPPLPVDPYPQPAQGNGDMGYATVTGFASFDLHSGNSLAQTSNGGPFSIPDDPSWSEEADLSMEGFGLDGTHPARPPHGPS</sequence>
<comment type="caution">
    <text evidence="2">The sequence shown here is derived from an EMBL/GenBank/DDBJ whole genome shotgun (WGS) entry which is preliminary data.</text>
</comment>
<evidence type="ECO:0008006" key="4">
    <source>
        <dbReference type="Google" id="ProtNLM"/>
    </source>
</evidence>
<feature type="region of interest" description="Disordered" evidence="1">
    <location>
        <begin position="492"/>
        <end position="535"/>
    </location>
</feature>
<dbReference type="AlphaFoldDB" id="A0A9P1H8P8"/>
<dbReference type="PANTHER" id="PTHR38166:SF1">
    <property type="entry name" value="C2H2-TYPE DOMAIN-CONTAINING PROTEIN"/>
    <property type="match status" value="1"/>
</dbReference>
<accession>A0A9P1H8P8</accession>
<evidence type="ECO:0000256" key="1">
    <source>
        <dbReference type="SAM" id="MobiDB-lite"/>
    </source>
</evidence>
<keyword evidence="3" id="KW-1185">Reference proteome</keyword>
<feature type="region of interest" description="Disordered" evidence="1">
    <location>
        <begin position="1"/>
        <end position="38"/>
    </location>
</feature>
<feature type="compositionally biased region" description="Polar residues" evidence="1">
    <location>
        <begin position="23"/>
        <end position="35"/>
    </location>
</feature>
<organism evidence="2 3">
    <name type="scientific">Parascedosporium putredinis</name>
    <dbReference type="NCBI Taxonomy" id="1442378"/>
    <lineage>
        <taxon>Eukaryota</taxon>
        <taxon>Fungi</taxon>
        <taxon>Dikarya</taxon>
        <taxon>Ascomycota</taxon>
        <taxon>Pezizomycotina</taxon>
        <taxon>Sordariomycetes</taxon>
        <taxon>Hypocreomycetidae</taxon>
        <taxon>Microascales</taxon>
        <taxon>Microascaceae</taxon>
        <taxon>Parascedosporium</taxon>
    </lineage>
</organism>
<evidence type="ECO:0000313" key="3">
    <source>
        <dbReference type="Proteomes" id="UP000838763"/>
    </source>
</evidence>
<protein>
    <recommendedName>
        <fullName evidence="4">C2H2-type domain-containing protein</fullName>
    </recommendedName>
</protein>
<reference evidence="2" key="1">
    <citation type="submission" date="2022-11" db="EMBL/GenBank/DDBJ databases">
        <authorList>
            <person name="Scott C."/>
            <person name="Bruce N."/>
        </authorList>
    </citation>
    <scope>NUCLEOTIDE SEQUENCE</scope>
</reference>